<dbReference type="AlphaFoldDB" id="A0AAE4Q9M8"/>
<dbReference type="RefSeq" id="WP_317610402.1">
    <property type="nucleotide sequence ID" value="NZ_JAGQEX010000020.1"/>
</dbReference>
<sequence length="139" mass="15698">MNKLKGKFRTWKSGKHWMYGGAMVILATGMCTGKVTLAETCFLESQITNSDSGTYLDREEETHHSQFAQGSQDGYDDAKNNKERKPKQSEDDYTLGYDYGQKERAKQEARKEALQDEDWGYELGVVSVGKSGFISVGYE</sequence>
<gene>
    <name evidence="3" type="ORF">KB584_09095</name>
</gene>
<feature type="region of interest" description="Disordered" evidence="2">
    <location>
        <begin position="53"/>
        <end position="99"/>
    </location>
</feature>
<keyword evidence="1" id="KW-0732">Signal</keyword>
<dbReference type="InterPro" id="IPR022263">
    <property type="entry name" value="KxYKxGKxW"/>
</dbReference>
<organism evidence="3 4">
    <name type="scientific">Streptococcus canis</name>
    <dbReference type="NCBI Taxonomy" id="1329"/>
    <lineage>
        <taxon>Bacteria</taxon>
        <taxon>Bacillati</taxon>
        <taxon>Bacillota</taxon>
        <taxon>Bacilli</taxon>
        <taxon>Lactobacillales</taxon>
        <taxon>Streptococcaceae</taxon>
        <taxon>Streptococcus</taxon>
    </lineage>
</organism>
<feature type="compositionally biased region" description="Basic and acidic residues" evidence="2">
    <location>
        <begin position="76"/>
        <end position="90"/>
    </location>
</feature>
<protein>
    <submittedName>
        <fullName evidence="3">KxYKxGKxW signal peptide domain-containing protein</fullName>
    </submittedName>
</protein>
<dbReference type="EMBL" id="JAGQEX010000020">
    <property type="protein sequence ID" value="MDV5977606.1"/>
    <property type="molecule type" value="Genomic_DNA"/>
</dbReference>
<accession>A0AAE4Q9M8</accession>
<dbReference type="NCBIfam" id="TIGR03715">
    <property type="entry name" value="KxYKxGKxW"/>
    <property type="match status" value="1"/>
</dbReference>
<evidence type="ECO:0000313" key="3">
    <source>
        <dbReference type="EMBL" id="MDV5977606.1"/>
    </source>
</evidence>
<comment type="caution">
    <text evidence="3">The sequence shown here is derived from an EMBL/GenBank/DDBJ whole genome shotgun (WGS) entry which is preliminary data.</text>
</comment>
<dbReference type="Proteomes" id="UP001186118">
    <property type="component" value="Unassembled WGS sequence"/>
</dbReference>
<evidence type="ECO:0000256" key="1">
    <source>
        <dbReference type="ARBA" id="ARBA00022729"/>
    </source>
</evidence>
<name>A0AAE4Q9M8_STRCB</name>
<evidence type="ECO:0000313" key="4">
    <source>
        <dbReference type="Proteomes" id="UP001186118"/>
    </source>
</evidence>
<proteinExistence type="predicted"/>
<evidence type="ECO:0000256" key="2">
    <source>
        <dbReference type="SAM" id="MobiDB-lite"/>
    </source>
</evidence>
<reference evidence="3" key="1">
    <citation type="submission" date="2021-04" db="EMBL/GenBank/DDBJ databases">
        <title>Draft genomes of 20 S. canis strains.</title>
        <authorList>
            <person name="Pagnossin D."/>
            <person name="Weir W."/>
            <person name="Smith A."/>
            <person name="Ure R."/>
            <person name="Oravcova K."/>
        </authorList>
    </citation>
    <scope>NUCLEOTIDE SEQUENCE</scope>
    <source>
        <strain evidence="3">284</strain>
    </source>
</reference>